<name>A0ABW5N285_9FLAO</name>
<keyword evidence="2" id="KW-1185">Reference proteome</keyword>
<gene>
    <name evidence="1" type="ORF">ACFSTE_02115</name>
</gene>
<dbReference type="Proteomes" id="UP001597459">
    <property type="component" value="Unassembled WGS sequence"/>
</dbReference>
<dbReference type="PROSITE" id="PS51257">
    <property type="entry name" value="PROKAR_LIPOPROTEIN"/>
    <property type="match status" value="1"/>
</dbReference>
<evidence type="ECO:0000313" key="1">
    <source>
        <dbReference type="EMBL" id="MFD2589607.1"/>
    </source>
</evidence>
<sequence>MNRVTYIAVLCSIISSILSGCTDDDAVIEEKENLLMSLVSKYPLKKDNVIACAASDALEKDKVYVYFYPREGVTNIRYYETPDTSYNKNEYSHYREVKTDQSDVFNGYLKRFERETTKEKWVIVSFMEQDTLHISNPIRLKHQSTPTTYTDAIQIEVTSSSMPVFSWPQFENEDNKIFFQVVSDRENNLLSGTYTFDTHFQYYNTDNVVLNITRELPPPELLPSMSYSITLMGVSEDNWVNLFAQNRFTP</sequence>
<dbReference type="EMBL" id="JBHULX010000001">
    <property type="protein sequence ID" value="MFD2589607.1"/>
    <property type="molecule type" value="Genomic_DNA"/>
</dbReference>
<evidence type="ECO:0008006" key="3">
    <source>
        <dbReference type="Google" id="ProtNLM"/>
    </source>
</evidence>
<proteinExistence type="predicted"/>
<accession>A0ABW5N285</accession>
<evidence type="ECO:0000313" key="2">
    <source>
        <dbReference type="Proteomes" id="UP001597459"/>
    </source>
</evidence>
<reference evidence="2" key="1">
    <citation type="journal article" date="2019" name="Int. J. Syst. Evol. Microbiol.">
        <title>The Global Catalogue of Microorganisms (GCM) 10K type strain sequencing project: providing services to taxonomists for standard genome sequencing and annotation.</title>
        <authorList>
            <consortium name="The Broad Institute Genomics Platform"/>
            <consortium name="The Broad Institute Genome Sequencing Center for Infectious Disease"/>
            <person name="Wu L."/>
            <person name="Ma J."/>
        </authorList>
    </citation>
    <scope>NUCLEOTIDE SEQUENCE [LARGE SCALE GENOMIC DNA]</scope>
    <source>
        <strain evidence="2">KCTC 42423</strain>
    </source>
</reference>
<comment type="caution">
    <text evidence="1">The sequence shown here is derived from an EMBL/GenBank/DDBJ whole genome shotgun (WGS) entry which is preliminary data.</text>
</comment>
<protein>
    <recommendedName>
        <fullName evidence="3">Lipoprotein</fullName>
    </recommendedName>
</protein>
<organism evidence="1 2">
    <name type="scientific">Aquimarina hainanensis</name>
    <dbReference type="NCBI Taxonomy" id="1578017"/>
    <lineage>
        <taxon>Bacteria</taxon>
        <taxon>Pseudomonadati</taxon>
        <taxon>Bacteroidota</taxon>
        <taxon>Flavobacteriia</taxon>
        <taxon>Flavobacteriales</taxon>
        <taxon>Flavobacteriaceae</taxon>
        <taxon>Aquimarina</taxon>
    </lineage>
</organism>
<dbReference type="RefSeq" id="WP_254884104.1">
    <property type="nucleotide sequence ID" value="NZ_JBHSJV010000001.1"/>
</dbReference>